<accession>A0A2H3DUQ6</accession>
<evidence type="ECO:0000256" key="1">
    <source>
        <dbReference type="SAM" id="MobiDB-lite"/>
    </source>
</evidence>
<evidence type="ECO:0000313" key="2">
    <source>
        <dbReference type="EMBL" id="PBK94548.1"/>
    </source>
</evidence>
<keyword evidence="3" id="KW-1185">Reference proteome</keyword>
<feature type="compositionally biased region" description="Basic residues" evidence="1">
    <location>
        <begin position="156"/>
        <end position="172"/>
    </location>
</feature>
<dbReference type="OrthoDB" id="3033307at2759"/>
<proteinExistence type="predicted"/>
<reference evidence="3" key="1">
    <citation type="journal article" date="2017" name="Nat. Ecol. Evol.">
        <title>Genome expansion and lineage-specific genetic innovations in the forest pathogenic fungi Armillaria.</title>
        <authorList>
            <person name="Sipos G."/>
            <person name="Prasanna A.N."/>
            <person name="Walter M.C."/>
            <person name="O'Connor E."/>
            <person name="Balint B."/>
            <person name="Krizsan K."/>
            <person name="Kiss B."/>
            <person name="Hess J."/>
            <person name="Varga T."/>
            <person name="Slot J."/>
            <person name="Riley R."/>
            <person name="Boka B."/>
            <person name="Rigling D."/>
            <person name="Barry K."/>
            <person name="Lee J."/>
            <person name="Mihaltcheva S."/>
            <person name="LaButti K."/>
            <person name="Lipzen A."/>
            <person name="Waldron R."/>
            <person name="Moloney N.M."/>
            <person name="Sperisen C."/>
            <person name="Kredics L."/>
            <person name="Vagvoelgyi C."/>
            <person name="Patrignani A."/>
            <person name="Fitzpatrick D."/>
            <person name="Nagy I."/>
            <person name="Doyle S."/>
            <person name="Anderson J.B."/>
            <person name="Grigoriev I.V."/>
            <person name="Gueldener U."/>
            <person name="Muensterkoetter M."/>
            <person name="Nagy L.G."/>
        </authorList>
    </citation>
    <scope>NUCLEOTIDE SEQUENCE [LARGE SCALE GENOMIC DNA]</scope>
    <source>
        <strain evidence="3">Ar21-2</strain>
    </source>
</reference>
<dbReference type="OMA" id="ILHICPP"/>
<dbReference type="AlphaFoldDB" id="A0A2H3DUQ6"/>
<name>A0A2H3DUQ6_ARMGA</name>
<protein>
    <submittedName>
        <fullName evidence="2">Uncharacterized protein</fullName>
    </submittedName>
</protein>
<gene>
    <name evidence="2" type="ORF">ARMGADRAFT_1099441</name>
</gene>
<dbReference type="InParanoid" id="A0A2H3DUQ6"/>
<feature type="region of interest" description="Disordered" evidence="1">
    <location>
        <begin position="153"/>
        <end position="201"/>
    </location>
</feature>
<dbReference type="Proteomes" id="UP000217790">
    <property type="component" value="Unassembled WGS sequence"/>
</dbReference>
<sequence>MSEELTTFVFERANRVSCRRTPQSQLDLPPPRMFEGHCFFVFLVPTLTILHICPPFEFLPSNSTIVEEAIAAVAQFVALPEPEKTLDGAKRVAAMMDNANKFLAQSSEAILGDSQSSISKDGETKEALKNQMAELKGDSVHFTHRGDAVLQSPDRIKKRIVKARRSRVRVRSSQRNLGQRSERKDQSPSKGTASLGKKDKE</sequence>
<organism evidence="2 3">
    <name type="scientific">Armillaria gallica</name>
    <name type="common">Bulbous honey fungus</name>
    <name type="synonym">Armillaria bulbosa</name>
    <dbReference type="NCBI Taxonomy" id="47427"/>
    <lineage>
        <taxon>Eukaryota</taxon>
        <taxon>Fungi</taxon>
        <taxon>Dikarya</taxon>
        <taxon>Basidiomycota</taxon>
        <taxon>Agaricomycotina</taxon>
        <taxon>Agaricomycetes</taxon>
        <taxon>Agaricomycetidae</taxon>
        <taxon>Agaricales</taxon>
        <taxon>Marasmiineae</taxon>
        <taxon>Physalacriaceae</taxon>
        <taxon>Armillaria</taxon>
    </lineage>
</organism>
<evidence type="ECO:0000313" key="3">
    <source>
        <dbReference type="Proteomes" id="UP000217790"/>
    </source>
</evidence>
<dbReference type="EMBL" id="KZ293654">
    <property type="protein sequence ID" value="PBK94548.1"/>
    <property type="molecule type" value="Genomic_DNA"/>
</dbReference>